<keyword evidence="1" id="KW-0812">Transmembrane</keyword>
<name>B7K5A9_RIPO1</name>
<feature type="transmembrane region" description="Helical" evidence="1">
    <location>
        <begin position="12"/>
        <end position="30"/>
    </location>
</feature>
<proteinExistence type="predicted"/>
<evidence type="ECO:0000256" key="1">
    <source>
        <dbReference type="SAM" id="Phobius"/>
    </source>
</evidence>
<dbReference type="KEGG" id="cyp:PCC8801_3996"/>
<dbReference type="HOGENOM" id="CLU_201703_0_0_3"/>
<accession>B7K5A9</accession>
<dbReference type="AlphaFoldDB" id="B7K5A9"/>
<keyword evidence="3" id="KW-1185">Reference proteome</keyword>
<protein>
    <submittedName>
        <fullName evidence="2">Uncharacterized protein</fullName>
    </submittedName>
</protein>
<keyword evidence="1" id="KW-1133">Transmembrane helix</keyword>
<dbReference type="Proteomes" id="UP000008204">
    <property type="component" value="Chromosome"/>
</dbReference>
<evidence type="ECO:0000313" key="3">
    <source>
        <dbReference type="Proteomes" id="UP000008204"/>
    </source>
</evidence>
<dbReference type="eggNOG" id="ENOG5033MGG">
    <property type="taxonomic scope" value="Bacteria"/>
</dbReference>
<sequence length="65" mass="7440">MLFIKTNKAVIIRNYIILSLFVTIMGVGLTDTFKQPSRVGQQDRLDNYFRYINAGFVNAAQKLGR</sequence>
<keyword evidence="1" id="KW-0472">Membrane</keyword>
<dbReference type="RefSeq" id="WP_012597189.1">
    <property type="nucleotide sequence ID" value="NC_011726.1"/>
</dbReference>
<dbReference type="OrthoDB" id="427568at2"/>
<gene>
    <name evidence="2" type="ordered locus">PCC8801_3996</name>
</gene>
<organism evidence="2 3">
    <name type="scientific">Rippkaea orientalis (strain PCC 8801 / RF-1)</name>
    <name type="common">Cyanothece sp. (strain PCC 8801)</name>
    <dbReference type="NCBI Taxonomy" id="41431"/>
    <lineage>
        <taxon>Bacteria</taxon>
        <taxon>Bacillati</taxon>
        <taxon>Cyanobacteriota</taxon>
        <taxon>Cyanophyceae</taxon>
        <taxon>Oscillatoriophycideae</taxon>
        <taxon>Chroococcales</taxon>
        <taxon>Aphanothecaceae</taxon>
        <taxon>Rippkaea</taxon>
        <taxon>Rippkaea orientalis</taxon>
    </lineage>
</organism>
<evidence type="ECO:0000313" key="2">
    <source>
        <dbReference type="EMBL" id="ACK67935.1"/>
    </source>
</evidence>
<dbReference type="EMBL" id="CP001287">
    <property type="protein sequence ID" value="ACK67935.1"/>
    <property type="molecule type" value="Genomic_DNA"/>
</dbReference>
<reference evidence="3" key="1">
    <citation type="journal article" date="2011" name="MBio">
        <title>Novel metabolic attributes of the genus Cyanothece, comprising a group of unicellular nitrogen-fixing Cyanobacteria.</title>
        <authorList>
            <person name="Bandyopadhyay A."/>
            <person name="Elvitigala T."/>
            <person name="Welsh E."/>
            <person name="Stockel J."/>
            <person name="Liberton M."/>
            <person name="Min H."/>
            <person name="Sherman L.A."/>
            <person name="Pakrasi H.B."/>
        </authorList>
    </citation>
    <scope>NUCLEOTIDE SEQUENCE [LARGE SCALE GENOMIC DNA]</scope>
    <source>
        <strain evidence="3">PCC 8801</strain>
    </source>
</reference>